<dbReference type="Proteomes" id="UP000202511">
    <property type="component" value="Segment"/>
</dbReference>
<name>A0A0B5J558_9VIRU</name>
<accession>A0A0B5J558</accession>
<organism evidence="2 3">
    <name type="scientific">Pandoravirus inopinatum</name>
    <dbReference type="NCBI Taxonomy" id="1605721"/>
    <lineage>
        <taxon>Viruses</taxon>
        <taxon>Pandoravirus</taxon>
    </lineage>
</organism>
<evidence type="ECO:0000313" key="3">
    <source>
        <dbReference type="Proteomes" id="UP000202511"/>
    </source>
</evidence>
<proteinExistence type="predicted"/>
<dbReference type="GeneID" id="23461667"/>
<feature type="compositionally biased region" description="Polar residues" evidence="1">
    <location>
        <begin position="84"/>
        <end position="95"/>
    </location>
</feature>
<evidence type="ECO:0000256" key="1">
    <source>
        <dbReference type="SAM" id="MobiDB-lite"/>
    </source>
</evidence>
<dbReference type="KEGG" id="vg:23461667"/>
<feature type="compositionally biased region" description="Polar residues" evidence="1">
    <location>
        <begin position="103"/>
        <end position="115"/>
    </location>
</feature>
<feature type="region of interest" description="Disordered" evidence="1">
    <location>
        <begin position="1"/>
        <end position="115"/>
    </location>
</feature>
<protein>
    <submittedName>
        <fullName evidence="2">Uncharacterized protein</fullName>
    </submittedName>
</protein>
<sequence>MFVAMLQKANNPKEKERQQQNKKRGPSQASSREEKAPTNVGGLADRPNQNLQAHNVPKKEHVVIGRFPCQGSATRKGHIKARSPPTSRIPVNQRQAHAFPPIQSETSTRPRPTRP</sequence>
<dbReference type="EMBL" id="KP136319">
    <property type="protein sequence ID" value="AJF96750.1"/>
    <property type="molecule type" value="Genomic_DNA"/>
</dbReference>
<evidence type="ECO:0000313" key="2">
    <source>
        <dbReference type="EMBL" id="AJF96750.1"/>
    </source>
</evidence>
<reference evidence="2 3" key="1">
    <citation type="journal article" date="2015" name="Parasitol. Res.">
        <title>Viruses in close associations with free-living amoebae.</title>
        <authorList>
            <person name="Scheid P."/>
        </authorList>
    </citation>
    <scope>NUCLEOTIDE SEQUENCE [LARGE SCALE GENOMIC DNA]</scope>
    <source>
        <strain evidence="2">KlaHel</strain>
    </source>
</reference>
<dbReference type="RefSeq" id="YP_009118985.1">
    <property type="nucleotide sequence ID" value="NC_026440.1"/>
</dbReference>